<dbReference type="SMART" id="SM00028">
    <property type="entry name" value="TPR"/>
    <property type="match status" value="18"/>
</dbReference>
<dbReference type="InterPro" id="IPR014266">
    <property type="entry name" value="PEP-CTERM_TPR_PrsT"/>
</dbReference>
<feature type="signal peptide" evidence="4">
    <location>
        <begin position="1"/>
        <end position="18"/>
    </location>
</feature>
<evidence type="ECO:0000313" key="6">
    <source>
        <dbReference type="Proteomes" id="UP000641025"/>
    </source>
</evidence>
<name>A0ABS0YU16_9BACT</name>
<dbReference type="Pfam" id="PF13414">
    <property type="entry name" value="TPR_11"/>
    <property type="match status" value="1"/>
</dbReference>
<dbReference type="SUPFAM" id="SSF48452">
    <property type="entry name" value="TPR-like"/>
    <property type="match status" value="4"/>
</dbReference>
<dbReference type="InterPro" id="IPR019734">
    <property type="entry name" value="TPR_rpt"/>
</dbReference>
<feature type="repeat" description="TPR" evidence="3">
    <location>
        <begin position="361"/>
        <end position="394"/>
    </location>
</feature>
<dbReference type="InterPro" id="IPR011990">
    <property type="entry name" value="TPR-like_helical_dom_sf"/>
</dbReference>
<organism evidence="5 6">
    <name type="scientific">Geomonas propionica</name>
    <dbReference type="NCBI Taxonomy" id="2798582"/>
    <lineage>
        <taxon>Bacteria</taxon>
        <taxon>Pseudomonadati</taxon>
        <taxon>Thermodesulfobacteriota</taxon>
        <taxon>Desulfuromonadia</taxon>
        <taxon>Geobacterales</taxon>
        <taxon>Geobacteraceae</taxon>
        <taxon>Geomonas</taxon>
    </lineage>
</organism>
<evidence type="ECO:0000313" key="5">
    <source>
        <dbReference type="EMBL" id="MBJ6801411.1"/>
    </source>
</evidence>
<feature type="repeat" description="TPR" evidence="3">
    <location>
        <begin position="597"/>
        <end position="630"/>
    </location>
</feature>
<reference evidence="5 6" key="1">
    <citation type="submission" date="2020-12" db="EMBL/GenBank/DDBJ databases">
        <title>Geomonas sp. Red259, isolated from paddy soil.</title>
        <authorList>
            <person name="Xu Z."/>
            <person name="Zhang Z."/>
            <person name="Masuda Y."/>
            <person name="Itoh H."/>
            <person name="Senoo K."/>
        </authorList>
    </citation>
    <scope>NUCLEOTIDE SEQUENCE [LARGE SCALE GENOMIC DNA]</scope>
    <source>
        <strain evidence="5 6">Red259</strain>
    </source>
</reference>
<evidence type="ECO:0000256" key="1">
    <source>
        <dbReference type="ARBA" id="ARBA00022737"/>
    </source>
</evidence>
<proteinExistence type="predicted"/>
<feature type="chain" id="PRO_5046227121" evidence="4">
    <location>
        <begin position="19"/>
        <end position="880"/>
    </location>
</feature>
<dbReference type="PROSITE" id="PS50005">
    <property type="entry name" value="TPR"/>
    <property type="match status" value="5"/>
</dbReference>
<protein>
    <submittedName>
        <fullName evidence="5">PEP-CTERM system TPR-repeat protein PrsT</fullName>
    </submittedName>
</protein>
<dbReference type="NCBIfam" id="TIGR02917">
    <property type="entry name" value="PEP_TPR_lipo"/>
    <property type="match status" value="1"/>
</dbReference>
<keyword evidence="6" id="KW-1185">Reference proteome</keyword>
<evidence type="ECO:0000256" key="2">
    <source>
        <dbReference type="ARBA" id="ARBA00022803"/>
    </source>
</evidence>
<dbReference type="Proteomes" id="UP000641025">
    <property type="component" value="Unassembled WGS sequence"/>
</dbReference>
<gene>
    <name evidence="5" type="primary">prsT</name>
    <name evidence="5" type="ORF">JFN90_14850</name>
</gene>
<keyword evidence="2 3" id="KW-0802">TPR repeat</keyword>
<keyword evidence="1" id="KW-0677">Repeat</keyword>
<dbReference type="InterPro" id="IPR050498">
    <property type="entry name" value="Ycf3"/>
</dbReference>
<feature type="repeat" description="TPR" evidence="3">
    <location>
        <begin position="56"/>
        <end position="89"/>
    </location>
</feature>
<evidence type="ECO:0000256" key="4">
    <source>
        <dbReference type="SAM" id="SignalP"/>
    </source>
</evidence>
<dbReference type="EMBL" id="JAEMHK010000011">
    <property type="protein sequence ID" value="MBJ6801411.1"/>
    <property type="molecule type" value="Genomic_DNA"/>
</dbReference>
<dbReference type="PANTHER" id="PTHR44858">
    <property type="entry name" value="TETRATRICOPEPTIDE REPEAT PROTEIN 6"/>
    <property type="match status" value="1"/>
</dbReference>
<dbReference type="PROSITE" id="PS50293">
    <property type="entry name" value="TPR_REGION"/>
    <property type="match status" value="1"/>
</dbReference>
<evidence type="ECO:0000256" key="3">
    <source>
        <dbReference type="PROSITE-ProRule" id="PRU00339"/>
    </source>
</evidence>
<keyword evidence="4" id="KW-0732">Signal</keyword>
<dbReference type="PANTHER" id="PTHR44858:SF1">
    <property type="entry name" value="UDP-N-ACETYLGLUCOSAMINE--PEPTIDE N-ACETYLGLUCOSAMINYLTRANSFERASE SPINDLY-RELATED"/>
    <property type="match status" value="1"/>
</dbReference>
<dbReference type="Pfam" id="PF14559">
    <property type="entry name" value="TPR_19"/>
    <property type="match status" value="3"/>
</dbReference>
<dbReference type="Gene3D" id="1.25.40.10">
    <property type="entry name" value="Tetratricopeptide repeat domain"/>
    <property type="match status" value="7"/>
</dbReference>
<dbReference type="Pfam" id="PF13174">
    <property type="entry name" value="TPR_6"/>
    <property type="match status" value="1"/>
</dbReference>
<comment type="caution">
    <text evidence="5">The sequence shown here is derived from an EMBL/GenBank/DDBJ whole genome shotgun (WGS) entry which is preliminary data.</text>
</comment>
<dbReference type="RefSeq" id="WP_199395906.1">
    <property type="nucleotide sequence ID" value="NZ_JAEMHK010000011.1"/>
</dbReference>
<accession>A0ABS0YU16</accession>
<feature type="repeat" description="TPR" evidence="3">
    <location>
        <begin position="293"/>
        <end position="326"/>
    </location>
</feature>
<dbReference type="Pfam" id="PF13432">
    <property type="entry name" value="TPR_16"/>
    <property type="match status" value="3"/>
</dbReference>
<feature type="repeat" description="TPR" evidence="3">
    <location>
        <begin position="697"/>
        <end position="730"/>
    </location>
</feature>
<sequence>MRILPLLLIVLLACTACGSKTKENLYDEGMKQIEAANPSAAVVYFKNALEKDANFFEARFQLAKAYAAMGKAEQAEKEFNKVLAQNPSRDDVLLELAKISNAGGKWDRARELAGQYLSRHPDSPEGLEVTGVSYALNKKHGEALSYLTRSLQADPKRGSVKLELAALHISMGNVEQARGVLGELLNADPRNFKAHYMLASLELAAGARDRAVAIYKKILQLDQNQVAARFKLASLMLEKKDPDQAEAAADQLIKEHPKRGEGYLLKGMVAYYRKNYAEAITQLQQSIKLGPTLEGYHFLGMSYCGKGELETALSQFRIILDRVPDSRRERLMTAQILLAQKRVDDAVSEVKKVIAVNDEDATAHYILGNAYLVQGQFDEGMRELDRATRLDPKLVNAHLKKGAFYFSRGREAEGEGELVTAVKAAPDVLKSRLLLASRYKRQGKNEKAVALLKAGLNGSRGDAPLYNALAALKFLSGDEAAALGSLEAAKRADPLFAASYQKLAAYYAARADYPRALAELAALHAKVPADVAALLGLASLSEIAGRESDALSYYEKARQTGAMNGYLALAAYHQKKKAPQKALDVLDEAVKNDPRNPVPLEAKGRLLVAQKNYKQALKAYDELTSLNPDRGALLKVGCYLAMKQGDKAVEQAKRLITSRPSSVQGYLLLANVYQGAGDTASAIAQANQAIRIDGKSAEARVLLGELYRAKKDNAQAMAAFQGALKAQPDSLAARFALATHLEGTGKKQEAASMYRGILALNGSYVPALNNLAYLSADGYGKKEDALRLAISAYRLEPGNPSITDTVGYALYKNGRNQDAVKLLERAATLLPGNPTVRYHLGLAYHQAGDKVRSQKALQDCLALGESPDSGAARTLLAQLK</sequence>